<feature type="chain" id="PRO_5045844222" description="tRNA-dihydrouridine synthase" evidence="2">
    <location>
        <begin position="28"/>
        <end position="134"/>
    </location>
</feature>
<name>A0ABU5K979_9ACTN</name>
<dbReference type="EMBL" id="JAXQPW010000001">
    <property type="protein sequence ID" value="MDZ5661441.1"/>
    <property type="molecule type" value="Genomic_DNA"/>
</dbReference>
<sequence>MTTAARRPVRRRMRSTSVALGITAVMASNLTGCSSSSADYAAVCVDPETQERVDDDQCDDDRDYNGAGTGFFWYYLGARALVPSIGQTATGGTFRGSTLNGTVQRGGLPTTGGSTVRSSTTKGGFGGSSRGFGG</sequence>
<feature type="compositionally biased region" description="Low complexity" evidence="1">
    <location>
        <begin position="111"/>
        <end position="122"/>
    </location>
</feature>
<comment type="caution">
    <text evidence="3">The sequence shown here is derived from an EMBL/GenBank/DDBJ whole genome shotgun (WGS) entry which is preliminary data.</text>
</comment>
<dbReference type="RefSeq" id="WP_253943033.1">
    <property type="nucleotide sequence ID" value="NZ_CP141058.1"/>
</dbReference>
<evidence type="ECO:0000256" key="2">
    <source>
        <dbReference type="SAM" id="SignalP"/>
    </source>
</evidence>
<evidence type="ECO:0008006" key="5">
    <source>
        <dbReference type="Google" id="ProtNLM"/>
    </source>
</evidence>
<proteinExistence type="predicted"/>
<evidence type="ECO:0000256" key="1">
    <source>
        <dbReference type="SAM" id="MobiDB-lite"/>
    </source>
</evidence>
<feature type="signal peptide" evidence="2">
    <location>
        <begin position="1"/>
        <end position="27"/>
    </location>
</feature>
<reference evidence="3 4" key="1">
    <citation type="submission" date="2023-11" db="EMBL/GenBank/DDBJ databases">
        <title>Novel species in genus Nocardioides.</title>
        <authorList>
            <person name="Zhou H."/>
        </authorList>
    </citation>
    <scope>NUCLEOTIDE SEQUENCE [LARGE SCALE GENOMIC DNA]</scope>
    <source>
        <strain evidence="3 4">S-58</strain>
    </source>
</reference>
<evidence type="ECO:0000313" key="4">
    <source>
        <dbReference type="Proteomes" id="UP001291999"/>
    </source>
</evidence>
<protein>
    <recommendedName>
        <fullName evidence="5">tRNA-dihydrouridine synthase</fullName>
    </recommendedName>
</protein>
<keyword evidence="4" id="KW-1185">Reference proteome</keyword>
<organism evidence="3 4">
    <name type="scientific">Nocardioides renjunii</name>
    <dbReference type="NCBI Taxonomy" id="3095075"/>
    <lineage>
        <taxon>Bacteria</taxon>
        <taxon>Bacillati</taxon>
        <taxon>Actinomycetota</taxon>
        <taxon>Actinomycetes</taxon>
        <taxon>Propionibacteriales</taxon>
        <taxon>Nocardioidaceae</taxon>
        <taxon>Nocardioides</taxon>
    </lineage>
</organism>
<dbReference type="Proteomes" id="UP001291999">
    <property type="component" value="Unassembled WGS sequence"/>
</dbReference>
<feature type="compositionally biased region" description="Gly residues" evidence="1">
    <location>
        <begin position="123"/>
        <end position="134"/>
    </location>
</feature>
<accession>A0ABU5K979</accession>
<evidence type="ECO:0000313" key="3">
    <source>
        <dbReference type="EMBL" id="MDZ5661441.1"/>
    </source>
</evidence>
<gene>
    <name evidence="3" type="ORF">SFC79_06655</name>
</gene>
<keyword evidence="2" id="KW-0732">Signal</keyword>
<feature type="region of interest" description="Disordered" evidence="1">
    <location>
        <begin position="106"/>
        <end position="134"/>
    </location>
</feature>